<gene>
    <name evidence="1" type="ORF">V5O48_009234</name>
</gene>
<accession>A0ABR3FCC7</accession>
<dbReference type="EMBL" id="JBAHYK010000590">
    <property type="protein sequence ID" value="KAL0572734.1"/>
    <property type="molecule type" value="Genomic_DNA"/>
</dbReference>
<keyword evidence="2" id="KW-1185">Reference proteome</keyword>
<reference evidence="1 2" key="1">
    <citation type="submission" date="2024-02" db="EMBL/GenBank/DDBJ databases">
        <title>A draft genome for the cacao thread blight pathogen Marasmius crinis-equi.</title>
        <authorList>
            <person name="Cohen S.P."/>
            <person name="Baruah I.K."/>
            <person name="Amoako-Attah I."/>
            <person name="Bukari Y."/>
            <person name="Meinhardt L.W."/>
            <person name="Bailey B.A."/>
        </authorList>
    </citation>
    <scope>NUCLEOTIDE SEQUENCE [LARGE SCALE GENOMIC DNA]</scope>
    <source>
        <strain evidence="1 2">GH-76</strain>
    </source>
</reference>
<evidence type="ECO:0000313" key="2">
    <source>
        <dbReference type="Proteomes" id="UP001465976"/>
    </source>
</evidence>
<proteinExistence type="predicted"/>
<evidence type="ECO:0000313" key="1">
    <source>
        <dbReference type="EMBL" id="KAL0572734.1"/>
    </source>
</evidence>
<sequence>MKSNGGKENVPTLSNRPAILNFDDLQTFLLSAATLRSIHKNLGINETWPASSVVEWLQQEIDWSELGESYRKRCKTCLNAVVKKYHVFPSSFFFNDIERVGEHPLGGGGFADVYKGIAEDQPVCLKVLRVHTQGDPHRRKKMVEVHHNNPRPFRKIVEPVWIGLLPGGIDMDSTRSSERSSTSGRKHQSLWDQFLLGVPLDDER</sequence>
<organism evidence="1 2">
    <name type="scientific">Marasmius crinis-equi</name>
    <dbReference type="NCBI Taxonomy" id="585013"/>
    <lineage>
        <taxon>Eukaryota</taxon>
        <taxon>Fungi</taxon>
        <taxon>Dikarya</taxon>
        <taxon>Basidiomycota</taxon>
        <taxon>Agaricomycotina</taxon>
        <taxon>Agaricomycetes</taxon>
        <taxon>Agaricomycetidae</taxon>
        <taxon>Agaricales</taxon>
        <taxon>Marasmiineae</taxon>
        <taxon>Marasmiaceae</taxon>
        <taxon>Marasmius</taxon>
    </lineage>
</organism>
<evidence type="ECO:0008006" key="3">
    <source>
        <dbReference type="Google" id="ProtNLM"/>
    </source>
</evidence>
<comment type="caution">
    <text evidence="1">The sequence shown here is derived from an EMBL/GenBank/DDBJ whole genome shotgun (WGS) entry which is preliminary data.</text>
</comment>
<name>A0ABR3FCC7_9AGAR</name>
<protein>
    <recommendedName>
        <fullName evidence="3">Protein kinase domain-containing protein</fullName>
    </recommendedName>
</protein>
<dbReference type="Proteomes" id="UP001465976">
    <property type="component" value="Unassembled WGS sequence"/>
</dbReference>